<evidence type="ECO:0000256" key="2">
    <source>
        <dbReference type="ARBA" id="ARBA00023125"/>
    </source>
</evidence>
<dbReference type="InterPro" id="IPR000843">
    <property type="entry name" value="HTH_LacI"/>
</dbReference>
<dbReference type="Gene3D" id="3.40.50.2300">
    <property type="match status" value="2"/>
</dbReference>
<dbReference type="Pfam" id="PF13377">
    <property type="entry name" value="Peripla_BP_3"/>
    <property type="match status" value="1"/>
</dbReference>
<feature type="domain" description="HTH lacI-type" evidence="4">
    <location>
        <begin position="15"/>
        <end position="71"/>
    </location>
</feature>
<evidence type="ECO:0000256" key="3">
    <source>
        <dbReference type="ARBA" id="ARBA00023163"/>
    </source>
</evidence>
<reference evidence="5 6" key="1">
    <citation type="submission" date="2022-08" db="EMBL/GenBank/DDBJ databases">
        <authorList>
            <person name="Li F."/>
        </authorList>
    </citation>
    <scope>NUCLEOTIDE SEQUENCE [LARGE SCALE GENOMIC DNA]</scope>
    <source>
        <strain evidence="5 6">10F1B-8-1</strain>
    </source>
</reference>
<dbReference type="RefSeq" id="WP_258797893.1">
    <property type="nucleotide sequence ID" value="NZ_JANTHX010000005.1"/>
</dbReference>
<sequence length="327" mass="35429">MTDEAAPGPRRPKRVTHEDIARACGVSRATVSYVLNDVPGRMISDATRELVLRTARELGHVPYAPARMLRLGRSDVVLALVRDFSPGYISNALLRKLDVALAERGFVLLIHRYDESLRSVQELWQLVSPSLVVVMGGLTISEQEGLESAAARVLRVHGTMPNVRIGRMQADHLTARGHRVIGYVLPSEPSLQLIAGERLRGIQEECAALGIPEPVVCTVDPTDMDSVSAALDVFLATEGLTAVATHNDEIGLLLVSALQARGLEAGRDLAIIGVDNIPSARVDLTTVEIDVDLWGDDVVASALALLDDEEPTTISHELLRVIERRTA</sequence>
<accession>A0ABT1ZDW6</accession>
<dbReference type="Gene3D" id="1.10.260.40">
    <property type="entry name" value="lambda repressor-like DNA-binding domains"/>
    <property type="match status" value="1"/>
</dbReference>
<dbReference type="CDD" id="cd06267">
    <property type="entry name" value="PBP1_LacI_sugar_binding-like"/>
    <property type="match status" value="1"/>
</dbReference>
<keyword evidence="1" id="KW-0805">Transcription regulation</keyword>
<evidence type="ECO:0000256" key="1">
    <source>
        <dbReference type="ARBA" id="ARBA00023015"/>
    </source>
</evidence>
<dbReference type="PANTHER" id="PTHR30146">
    <property type="entry name" value="LACI-RELATED TRANSCRIPTIONAL REPRESSOR"/>
    <property type="match status" value="1"/>
</dbReference>
<dbReference type="SUPFAM" id="SSF53822">
    <property type="entry name" value="Periplasmic binding protein-like I"/>
    <property type="match status" value="1"/>
</dbReference>
<comment type="caution">
    <text evidence="5">The sequence shown here is derived from an EMBL/GenBank/DDBJ whole genome shotgun (WGS) entry which is preliminary data.</text>
</comment>
<keyword evidence="3" id="KW-0804">Transcription</keyword>
<dbReference type="SMART" id="SM00354">
    <property type="entry name" value="HTH_LACI"/>
    <property type="match status" value="1"/>
</dbReference>
<organism evidence="5 6">
    <name type="scientific">Protaetiibacter mangrovi</name>
    <dbReference type="NCBI Taxonomy" id="2970926"/>
    <lineage>
        <taxon>Bacteria</taxon>
        <taxon>Bacillati</taxon>
        <taxon>Actinomycetota</taxon>
        <taxon>Actinomycetes</taxon>
        <taxon>Micrococcales</taxon>
        <taxon>Microbacteriaceae</taxon>
        <taxon>Protaetiibacter</taxon>
    </lineage>
</organism>
<dbReference type="SUPFAM" id="SSF47413">
    <property type="entry name" value="lambda repressor-like DNA-binding domains"/>
    <property type="match status" value="1"/>
</dbReference>
<dbReference type="InterPro" id="IPR046335">
    <property type="entry name" value="LacI/GalR-like_sensor"/>
</dbReference>
<keyword evidence="6" id="KW-1185">Reference proteome</keyword>
<keyword evidence="2" id="KW-0238">DNA-binding</keyword>
<dbReference type="PANTHER" id="PTHR30146:SF153">
    <property type="entry name" value="LACTOSE OPERON REPRESSOR"/>
    <property type="match status" value="1"/>
</dbReference>
<dbReference type="Proteomes" id="UP001205337">
    <property type="component" value="Unassembled WGS sequence"/>
</dbReference>
<dbReference type="PROSITE" id="PS50932">
    <property type="entry name" value="HTH_LACI_2"/>
    <property type="match status" value="1"/>
</dbReference>
<dbReference type="InterPro" id="IPR010982">
    <property type="entry name" value="Lambda_DNA-bd_dom_sf"/>
</dbReference>
<dbReference type="CDD" id="cd01392">
    <property type="entry name" value="HTH_LacI"/>
    <property type="match status" value="1"/>
</dbReference>
<proteinExistence type="predicted"/>
<name>A0ABT1ZDW6_9MICO</name>
<evidence type="ECO:0000313" key="5">
    <source>
        <dbReference type="EMBL" id="MCS0498878.1"/>
    </source>
</evidence>
<dbReference type="InterPro" id="IPR028082">
    <property type="entry name" value="Peripla_BP_I"/>
</dbReference>
<gene>
    <name evidence="5" type="ORF">NUH29_04855</name>
</gene>
<evidence type="ECO:0000259" key="4">
    <source>
        <dbReference type="PROSITE" id="PS50932"/>
    </source>
</evidence>
<protein>
    <submittedName>
        <fullName evidence="5">LacI family transcriptional regulator</fullName>
    </submittedName>
</protein>
<evidence type="ECO:0000313" key="6">
    <source>
        <dbReference type="Proteomes" id="UP001205337"/>
    </source>
</evidence>
<dbReference type="Pfam" id="PF00356">
    <property type="entry name" value="LacI"/>
    <property type="match status" value="1"/>
</dbReference>
<dbReference type="EMBL" id="JANTHX010000005">
    <property type="protein sequence ID" value="MCS0498878.1"/>
    <property type="molecule type" value="Genomic_DNA"/>
</dbReference>